<dbReference type="Gene3D" id="3.60.21.10">
    <property type="match status" value="1"/>
</dbReference>
<dbReference type="PIRSF" id="PIRSF000883">
    <property type="entry name" value="Pesterase_MJ0912"/>
    <property type="match status" value="1"/>
</dbReference>
<sequence>MKKIAIISDIHGNLCAFDNVLDDIAKRNVDAIYCLGDVVGYGPNPVECFYKAMKHCEVIIKGNHEEGVIEGPFGVTRAAKNAMLWTRKLMRPGIFDGLSRKKRIWDYLRNLPISHTIDRLLFIHGCPHDPMEYLQKQDTEDVFGEIPQKIQQAFAMVEHICFIGHTHVPGIITDKSEWFYPENFDYKWDIHPQQKIICNVGSVGQPRDRDNRSSYVTFDGETIEYHRIPYDFTTTQQQILTVPELDNYLAERLEYGR</sequence>
<dbReference type="InterPro" id="IPR029052">
    <property type="entry name" value="Metallo-depent_PP-like"/>
</dbReference>
<name>A0A5S9IQZ8_UABAM</name>
<dbReference type="PANTHER" id="PTHR42850:SF2">
    <property type="entry name" value="BLL5683 PROTEIN"/>
    <property type="match status" value="1"/>
</dbReference>
<evidence type="ECO:0000313" key="4">
    <source>
        <dbReference type="Proteomes" id="UP000326354"/>
    </source>
</evidence>
<dbReference type="GO" id="GO:0016791">
    <property type="term" value="F:phosphatase activity"/>
    <property type="evidence" value="ECO:0007669"/>
    <property type="project" value="TreeGrafter"/>
</dbReference>
<accession>A0A5S9IQZ8</accession>
<dbReference type="Pfam" id="PF12850">
    <property type="entry name" value="Metallophos_2"/>
    <property type="match status" value="1"/>
</dbReference>
<organism evidence="3 4">
    <name type="scientific">Uabimicrobium amorphum</name>
    <dbReference type="NCBI Taxonomy" id="2596890"/>
    <lineage>
        <taxon>Bacteria</taxon>
        <taxon>Pseudomonadati</taxon>
        <taxon>Planctomycetota</taxon>
        <taxon>Candidatus Uabimicrobiia</taxon>
        <taxon>Candidatus Uabimicrobiales</taxon>
        <taxon>Candidatus Uabimicrobiaceae</taxon>
        <taxon>Candidatus Uabimicrobium</taxon>
    </lineage>
</organism>
<gene>
    <name evidence="3" type="ORF">UABAM_03438</name>
</gene>
<dbReference type="EMBL" id="AP019860">
    <property type="protein sequence ID" value="BBM85075.1"/>
    <property type="molecule type" value="Genomic_DNA"/>
</dbReference>
<dbReference type="Proteomes" id="UP000326354">
    <property type="component" value="Chromosome"/>
</dbReference>
<feature type="domain" description="Calcineurin-like phosphoesterase" evidence="2">
    <location>
        <begin position="3"/>
        <end position="219"/>
    </location>
</feature>
<dbReference type="InterPro" id="IPR024654">
    <property type="entry name" value="Calcineurin-like_PHP_lpxH"/>
</dbReference>
<reference evidence="3 4" key="1">
    <citation type="submission" date="2019-08" db="EMBL/GenBank/DDBJ databases">
        <title>Complete genome sequence of Candidatus Uab amorphum.</title>
        <authorList>
            <person name="Shiratori T."/>
            <person name="Suzuki S."/>
            <person name="Kakizawa Y."/>
            <person name="Ishida K."/>
        </authorList>
    </citation>
    <scope>NUCLEOTIDE SEQUENCE [LARGE SCALE GENOMIC DNA]</scope>
    <source>
        <strain evidence="3 4">SRT547</strain>
    </source>
</reference>
<protein>
    <submittedName>
        <fullName evidence="3">Phosphoesterase</fullName>
    </submittedName>
</protein>
<dbReference type="RefSeq" id="WP_151969195.1">
    <property type="nucleotide sequence ID" value="NZ_AP019860.1"/>
</dbReference>
<comment type="similarity">
    <text evidence="1">Belongs to the metallophosphoesterase superfamily. YfcE family.</text>
</comment>
<evidence type="ECO:0000256" key="1">
    <source>
        <dbReference type="ARBA" id="ARBA00008950"/>
    </source>
</evidence>
<dbReference type="InterPro" id="IPR011152">
    <property type="entry name" value="Pesterase_MJ0912"/>
</dbReference>
<dbReference type="OrthoDB" id="9800565at2"/>
<dbReference type="PANTHER" id="PTHR42850">
    <property type="entry name" value="METALLOPHOSPHOESTERASE"/>
    <property type="match status" value="1"/>
</dbReference>
<dbReference type="AlphaFoldDB" id="A0A5S9IQZ8"/>
<keyword evidence="4" id="KW-1185">Reference proteome</keyword>
<dbReference type="GO" id="GO:0005737">
    <property type="term" value="C:cytoplasm"/>
    <property type="evidence" value="ECO:0007669"/>
    <property type="project" value="TreeGrafter"/>
</dbReference>
<evidence type="ECO:0000313" key="3">
    <source>
        <dbReference type="EMBL" id="BBM85075.1"/>
    </source>
</evidence>
<evidence type="ECO:0000259" key="2">
    <source>
        <dbReference type="Pfam" id="PF12850"/>
    </source>
</evidence>
<proteinExistence type="inferred from homology"/>
<dbReference type="SUPFAM" id="SSF56300">
    <property type="entry name" value="Metallo-dependent phosphatases"/>
    <property type="match status" value="1"/>
</dbReference>
<dbReference type="KEGG" id="uam:UABAM_03438"/>
<dbReference type="InterPro" id="IPR050126">
    <property type="entry name" value="Ap4A_hydrolase"/>
</dbReference>